<comment type="caution">
    <text evidence="1">The sequence shown here is derived from an EMBL/GenBank/DDBJ whole genome shotgun (WGS) entry which is preliminary data.</text>
</comment>
<keyword evidence="2" id="KW-1185">Reference proteome</keyword>
<evidence type="ECO:0000313" key="1">
    <source>
        <dbReference type="EMBL" id="GHE11396.1"/>
    </source>
</evidence>
<protein>
    <recommendedName>
        <fullName evidence="3">AbrB/MazE/SpoVT family DNA-binding domain-containing protein</fullName>
    </recommendedName>
</protein>
<evidence type="ECO:0000313" key="2">
    <source>
        <dbReference type="Proteomes" id="UP000655443"/>
    </source>
</evidence>
<dbReference type="AlphaFoldDB" id="A0A919D645"/>
<proteinExistence type="predicted"/>
<accession>A0A919D645</accession>
<name>A0A919D645_9ACTN</name>
<reference evidence="1" key="2">
    <citation type="submission" date="2020-09" db="EMBL/GenBank/DDBJ databases">
        <authorList>
            <person name="Sun Q."/>
            <person name="Ohkuma M."/>
        </authorList>
    </citation>
    <scope>NUCLEOTIDE SEQUENCE</scope>
    <source>
        <strain evidence="1">JCM 4714</strain>
    </source>
</reference>
<gene>
    <name evidence="1" type="ORF">GCM10010339_71070</name>
</gene>
<dbReference type="Proteomes" id="UP000655443">
    <property type="component" value="Unassembled WGS sequence"/>
</dbReference>
<evidence type="ECO:0008006" key="3">
    <source>
        <dbReference type="Google" id="ProtNLM"/>
    </source>
</evidence>
<dbReference type="EMBL" id="BMVG01000028">
    <property type="protein sequence ID" value="GHE11396.1"/>
    <property type="molecule type" value="Genomic_DNA"/>
</dbReference>
<organism evidence="1 2">
    <name type="scientific">Streptomyces alanosinicus</name>
    <dbReference type="NCBI Taxonomy" id="68171"/>
    <lineage>
        <taxon>Bacteria</taxon>
        <taxon>Bacillati</taxon>
        <taxon>Actinomycetota</taxon>
        <taxon>Actinomycetes</taxon>
        <taxon>Kitasatosporales</taxon>
        <taxon>Streptomycetaceae</taxon>
        <taxon>Streptomyces</taxon>
    </lineage>
</organism>
<reference evidence="1" key="1">
    <citation type="journal article" date="2014" name="Int. J. Syst. Evol. Microbiol.">
        <title>Complete genome sequence of Corynebacterium casei LMG S-19264T (=DSM 44701T), isolated from a smear-ripened cheese.</title>
        <authorList>
            <consortium name="US DOE Joint Genome Institute (JGI-PGF)"/>
            <person name="Walter F."/>
            <person name="Albersmeier A."/>
            <person name="Kalinowski J."/>
            <person name="Ruckert C."/>
        </authorList>
    </citation>
    <scope>NUCLEOTIDE SEQUENCE</scope>
    <source>
        <strain evidence="1">JCM 4714</strain>
    </source>
</reference>
<dbReference type="SUPFAM" id="SSF89447">
    <property type="entry name" value="AbrB/MazE/MraZ-like"/>
    <property type="match status" value="1"/>
</dbReference>
<dbReference type="InterPro" id="IPR037914">
    <property type="entry name" value="SpoVT-AbrB_sf"/>
</dbReference>
<sequence length="76" mass="8049">MVARGRGPRGTLSRMIREPTELTVQADGTVELPMGLLAEAGLNPGSTVLAYSDGDGRIVLRRFEDSVEDLLGGHGL</sequence>